<proteinExistence type="predicted"/>
<evidence type="ECO:0000256" key="1">
    <source>
        <dbReference type="SAM" id="MobiDB-lite"/>
    </source>
</evidence>
<evidence type="ECO:0000313" key="3">
    <source>
        <dbReference type="EMBL" id="PZR78070.1"/>
    </source>
</evidence>
<feature type="compositionally biased region" description="Low complexity" evidence="1">
    <location>
        <begin position="71"/>
        <end position="87"/>
    </location>
</feature>
<dbReference type="AlphaFoldDB" id="A0A2W5YZ25"/>
<accession>A0A2W5YZ25</accession>
<sequence>MLHWNGVNGPVLATVNPDNAGNLSANFTVPQTQPGYYVIVATQQDAKGVDSYGTPARASFQVLGPGGHAVSPQAATQSGGAASSSPSSTGIIALTAGLGVLGLALFGAGSVAFLRQARRREVPVTAPTKR</sequence>
<keyword evidence="2" id="KW-0472">Membrane</keyword>
<protein>
    <submittedName>
        <fullName evidence="3">Uncharacterized protein</fullName>
    </submittedName>
</protein>
<dbReference type="EMBL" id="QHBU01000271">
    <property type="protein sequence ID" value="PZR78070.1"/>
    <property type="molecule type" value="Genomic_DNA"/>
</dbReference>
<reference evidence="3 4" key="1">
    <citation type="journal article" date="2017" name="Nature">
        <title>Atmospheric trace gases support primary production in Antarctic desert surface soil.</title>
        <authorList>
            <person name="Ji M."/>
            <person name="Greening C."/>
            <person name="Vanwonterghem I."/>
            <person name="Carere C.R."/>
            <person name="Bay S.K."/>
            <person name="Steen J.A."/>
            <person name="Montgomery K."/>
            <person name="Lines T."/>
            <person name="Beardall J."/>
            <person name="van Dorst J."/>
            <person name="Snape I."/>
            <person name="Stott M.B."/>
            <person name="Hugenholtz P."/>
            <person name="Ferrari B.C."/>
        </authorList>
    </citation>
    <scope>NUCLEOTIDE SEQUENCE [LARGE SCALE GENOMIC DNA]</scope>
    <source>
        <strain evidence="3">RRmetagenome_bin12</strain>
    </source>
</reference>
<evidence type="ECO:0000256" key="2">
    <source>
        <dbReference type="SAM" id="Phobius"/>
    </source>
</evidence>
<keyword evidence="2" id="KW-1133">Transmembrane helix</keyword>
<organism evidence="3 4">
    <name type="scientific">Candidatus Aeolococcus gillhamiae</name>
    <dbReference type="NCBI Taxonomy" id="3127015"/>
    <lineage>
        <taxon>Bacteria</taxon>
        <taxon>Bacillati</taxon>
        <taxon>Candidatus Dormiibacterota</taxon>
        <taxon>Candidatus Dormibacteria</taxon>
        <taxon>Candidatus Aeolococcales</taxon>
        <taxon>Candidatus Aeolococcaceae</taxon>
        <taxon>Candidatus Aeolococcus</taxon>
    </lineage>
</organism>
<feature type="region of interest" description="Disordered" evidence="1">
    <location>
        <begin position="65"/>
        <end position="87"/>
    </location>
</feature>
<name>A0A2W5YZ25_9BACT</name>
<comment type="caution">
    <text evidence="3">The sequence shown here is derived from an EMBL/GenBank/DDBJ whole genome shotgun (WGS) entry which is preliminary data.</text>
</comment>
<dbReference type="Proteomes" id="UP000248724">
    <property type="component" value="Unassembled WGS sequence"/>
</dbReference>
<evidence type="ECO:0000313" key="4">
    <source>
        <dbReference type="Proteomes" id="UP000248724"/>
    </source>
</evidence>
<gene>
    <name evidence="3" type="ORF">DLM65_14090</name>
</gene>
<feature type="transmembrane region" description="Helical" evidence="2">
    <location>
        <begin position="91"/>
        <end position="114"/>
    </location>
</feature>
<keyword evidence="2" id="KW-0812">Transmembrane</keyword>